<keyword evidence="3" id="KW-1185">Reference proteome</keyword>
<evidence type="ECO:0000313" key="2">
    <source>
        <dbReference type="EMBL" id="GAA4536609.1"/>
    </source>
</evidence>
<dbReference type="SUPFAM" id="SSF56112">
    <property type="entry name" value="Protein kinase-like (PK-like)"/>
    <property type="match status" value="1"/>
</dbReference>
<dbReference type="RefSeq" id="WP_345412028.1">
    <property type="nucleotide sequence ID" value="NZ_BAABGT010000005.1"/>
</dbReference>
<dbReference type="EMBL" id="BAABGT010000005">
    <property type="protein sequence ID" value="GAA4536609.1"/>
    <property type="molecule type" value="Genomic_DNA"/>
</dbReference>
<protein>
    <submittedName>
        <fullName evidence="2">Aminoglycoside phosphotransferase family protein</fullName>
    </submittedName>
</protein>
<evidence type="ECO:0000313" key="3">
    <source>
        <dbReference type="Proteomes" id="UP001501598"/>
    </source>
</evidence>
<dbReference type="InterPro" id="IPR011009">
    <property type="entry name" value="Kinase-like_dom_sf"/>
</dbReference>
<proteinExistence type="predicted"/>
<gene>
    <name evidence="2" type="ORF">GCM10023175_03770</name>
</gene>
<accession>A0ABP8RE59</accession>
<dbReference type="InterPro" id="IPR051678">
    <property type="entry name" value="AGP_Transferase"/>
</dbReference>
<dbReference type="InterPro" id="IPR002575">
    <property type="entry name" value="Aminoglycoside_PTrfase"/>
</dbReference>
<feature type="domain" description="Aminoglycoside phosphotransferase" evidence="1">
    <location>
        <begin position="49"/>
        <end position="248"/>
    </location>
</feature>
<dbReference type="Proteomes" id="UP001501598">
    <property type="component" value="Unassembled WGS sequence"/>
</dbReference>
<sequence length="301" mass="33212">MSDRETVSTFGSASAAAVLRSACTMIGESASGAELLRLGENAIFRLAAAPIVVRIARGMDRWEDATKEVAVSVWLADKGISAARAANIPQPVAVDGHPVTFWHFIDGRSGNNGDVRELGAVLRRLHGLEAPPDLFGQSESPLLRVGQRIAGAPVSPDDKTYLSALADRLSDDLERTPFVMPPCVTHGDAHVQNLMFADGRSILIDFERVGFGQPEWDLSVTATEFVTAKFWTRSDYQDFVESYGFDVTAWPGFDVLRRVQELKMTTWLMQNVRESPEIQSEFERRMAVIRAGRPDGAWRAF</sequence>
<reference evidence="3" key="1">
    <citation type="journal article" date="2019" name="Int. J. Syst. Evol. Microbiol.">
        <title>The Global Catalogue of Microorganisms (GCM) 10K type strain sequencing project: providing services to taxonomists for standard genome sequencing and annotation.</title>
        <authorList>
            <consortium name="The Broad Institute Genomics Platform"/>
            <consortium name="The Broad Institute Genome Sequencing Center for Infectious Disease"/>
            <person name="Wu L."/>
            <person name="Ma J."/>
        </authorList>
    </citation>
    <scope>NUCLEOTIDE SEQUENCE [LARGE SCALE GENOMIC DNA]</scope>
    <source>
        <strain evidence="3">JCM 17906</strain>
    </source>
</reference>
<dbReference type="PANTHER" id="PTHR21310:SF40">
    <property type="entry name" value="AMINOGLYCOSIDE PHOSPHOTRANSFERASE DOMAIN-CONTAINING PROTEIN-RELATED"/>
    <property type="match status" value="1"/>
</dbReference>
<name>A0ABP8RE59_9PSEU</name>
<evidence type="ECO:0000259" key="1">
    <source>
        <dbReference type="Pfam" id="PF01636"/>
    </source>
</evidence>
<dbReference type="PANTHER" id="PTHR21310">
    <property type="entry name" value="AMINOGLYCOSIDE PHOSPHOTRANSFERASE-RELATED-RELATED"/>
    <property type="match status" value="1"/>
</dbReference>
<dbReference type="Gene3D" id="3.90.1200.10">
    <property type="match status" value="1"/>
</dbReference>
<dbReference type="Pfam" id="PF01636">
    <property type="entry name" value="APH"/>
    <property type="match status" value="1"/>
</dbReference>
<organism evidence="2 3">
    <name type="scientific">Pseudonocardia xishanensis</name>
    <dbReference type="NCBI Taxonomy" id="630995"/>
    <lineage>
        <taxon>Bacteria</taxon>
        <taxon>Bacillati</taxon>
        <taxon>Actinomycetota</taxon>
        <taxon>Actinomycetes</taxon>
        <taxon>Pseudonocardiales</taxon>
        <taxon>Pseudonocardiaceae</taxon>
        <taxon>Pseudonocardia</taxon>
    </lineage>
</organism>
<comment type="caution">
    <text evidence="2">The sequence shown here is derived from an EMBL/GenBank/DDBJ whole genome shotgun (WGS) entry which is preliminary data.</text>
</comment>